<dbReference type="CDD" id="cd01650">
    <property type="entry name" value="RT_nLTR_like"/>
    <property type="match status" value="1"/>
</dbReference>
<evidence type="ECO:0000259" key="1">
    <source>
        <dbReference type="PROSITE" id="PS50878"/>
    </source>
</evidence>
<dbReference type="InterPro" id="IPR000477">
    <property type="entry name" value="RT_dom"/>
</dbReference>
<dbReference type="Pfam" id="PF00078">
    <property type="entry name" value="RVT_1"/>
    <property type="match status" value="1"/>
</dbReference>
<dbReference type="Ensembl" id="ENSONIT00000093174.1">
    <property type="protein sequence ID" value="ENSONIP00000040617.1"/>
    <property type="gene ID" value="ENSONIG00000036778.1"/>
</dbReference>
<dbReference type="PROSITE" id="PS50878">
    <property type="entry name" value="RT_POL"/>
    <property type="match status" value="1"/>
</dbReference>
<dbReference type="InParanoid" id="A0A669BYJ3"/>
<dbReference type="PANTHER" id="PTHR33332">
    <property type="entry name" value="REVERSE TRANSCRIPTASE DOMAIN-CONTAINING PROTEIN"/>
    <property type="match status" value="1"/>
</dbReference>
<dbReference type="OMA" id="KLAMFSN"/>
<feature type="domain" description="Reverse transcriptase" evidence="1">
    <location>
        <begin position="575"/>
        <end position="843"/>
    </location>
</feature>
<proteinExistence type="predicted"/>
<dbReference type="AlphaFoldDB" id="A0A669BYJ3"/>
<reference evidence="2" key="3">
    <citation type="submission" date="2025-09" db="UniProtKB">
        <authorList>
            <consortium name="Ensembl"/>
        </authorList>
    </citation>
    <scope>IDENTIFICATION</scope>
</reference>
<dbReference type="Gene3D" id="3.60.10.10">
    <property type="entry name" value="Endonuclease/exonuclease/phosphatase"/>
    <property type="match status" value="1"/>
</dbReference>
<reference evidence="2" key="2">
    <citation type="submission" date="2025-08" db="UniProtKB">
        <authorList>
            <consortium name="Ensembl"/>
        </authorList>
    </citation>
    <scope>IDENTIFICATION</scope>
</reference>
<dbReference type="SUPFAM" id="SSF56672">
    <property type="entry name" value="DNA/RNA polymerases"/>
    <property type="match status" value="1"/>
</dbReference>
<dbReference type="SUPFAM" id="SSF56219">
    <property type="entry name" value="DNase I-like"/>
    <property type="match status" value="1"/>
</dbReference>
<organism evidence="2 3">
    <name type="scientific">Oreochromis niloticus</name>
    <name type="common">Nile tilapia</name>
    <name type="synonym">Tilapia nilotica</name>
    <dbReference type="NCBI Taxonomy" id="8128"/>
    <lineage>
        <taxon>Eukaryota</taxon>
        <taxon>Metazoa</taxon>
        <taxon>Chordata</taxon>
        <taxon>Craniata</taxon>
        <taxon>Vertebrata</taxon>
        <taxon>Euteleostomi</taxon>
        <taxon>Actinopterygii</taxon>
        <taxon>Neopterygii</taxon>
        <taxon>Teleostei</taxon>
        <taxon>Neoteleostei</taxon>
        <taxon>Acanthomorphata</taxon>
        <taxon>Ovalentaria</taxon>
        <taxon>Cichlomorphae</taxon>
        <taxon>Cichliformes</taxon>
        <taxon>Cichlidae</taxon>
        <taxon>African cichlids</taxon>
        <taxon>Pseudocrenilabrinae</taxon>
        <taxon>Oreochromini</taxon>
        <taxon>Oreochromis</taxon>
    </lineage>
</organism>
<dbReference type="InterPro" id="IPR043502">
    <property type="entry name" value="DNA/RNA_pol_sf"/>
</dbReference>
<protein>
    <recommendedName>
        <fullName evidence="1">Reverse transcriptase domain-containing protein</fullName>
    </recommendedName>
</protein>
<sequence>MTSLDTDYRFPFRDIEEEDFDYEKDCQGGYFATHAEKMNFKMFNYAEHNMHDPETNIDPDNHFYNNNNSTCEYYTDDQFNMNIKMANALSVIHFNSRSLYKIFSKITECLSKLKKFNIIAISETWLDNEKVSEMGLEGYELFTMNRVNKKGGGVALYVDKVLKCSLIECMSSIIDDVLECVTIEIHVEKASNIIISCIYRTPGSCLETFNEKLAMFSNLNDKKVQIICGDFNIDLLNPNGHQKTTDFINTMYSNCLFPVIIKPSRITIDTATLIDNIFTNKIDHEIVGGLLITDISDHLPVFAIFQNYFGIKTKKMNQTFDMIRHRTTRAIAALQVDLKEHNWNEVFANEDSSSAYDAFLSTVILLYEKHCPLMKITRKHHRSNKPWITKGIEDACKMKNNLYKRFIKLRTKDAEIKYKLYKNRLVNIIRTSKKEYYQTLLEQNRSNTQETWRILNSIIKKGSKNKNYPDYFKKDKDIVLDKTKDIVNEFNDFFVNVGFNLAKEIPESRNNNDLNKHITQNVSSMFIGAVTHREIINIVKTFKNKKSTDCFGIDMKLVKSIIEYIVQPFAYICNLSFRTGVFPSLMKIAKVIPIHKNGERCQFTNYRPISLLPQFSKILEKLFVNRLDKYIEKHNLLSDYQYGFRVKRSTSMAVMELVEGISNAIDNKEYTVGAFIDLQKAFDTIDHSILMNKLERYGIRGIAYKWMKSYLDDRYQYVEINNVKSKQLKVTCGVPQGSVLGPKLFILYINDICSVSKLLKCVLFADDTTLYCSGKDLEQLLTTAEKELNILKNWFDVNKLSLNIKKTKLIIFGTRQMKNISKIRVNGIEIERVYENKFLGVIIDDKLSWKSHINHVTTKMSKNIAILYKTKHVLNKKSLYTL</sequence>
<evidence type="ECO:0000313" key="2">
    <source>
        <dbReference type="Ensembl" id="ENSONIP00000040617.1"/>
    </source>
</evidence>
<evidence type="ECO:0000313" key="3">
    <source>
        <dbReference type="Proteomes" id="UP000005207"/>
    </source>
</evidence>
<name>A0A669BYJ3_ORENI</name>
<reference evidence="3" key="1">
    <citation type="submission" date="2012-01" db="EMBL/GenBank/DDBJ databases">
        <title>The Genome Sequence of Oreochromis niloticus (Nile Tilapia).</title>
        <authorList>
            <consortium name="Broad Institute Genome Assembly Team"/>
            <consortium name="Broad Institute Sequencing Platform"/>
            <person name="Di Palma F."/>
            <person name="Johnson J."/>
            <person name="Lander E.S."/>
            <person name="Lindblad-Toh K."/>
        </authorList>
    </citation>
    <scope>NUCLEOTIDE SEQUENCE [LARGE SCALE GENOMIC DNA]</scope>
</reference>
<keyword evidence="3" id="KW-1185">Reference proteome</keyword>
<dbReference type="GeneTree" id="ENSGT01120000271879"/>
<accession>A0A669BYJ3</accession>
<dbReference type="Proteomes" id="UP000005207">
    <property type="component" value="Linkage group LG22"/>
</dbReference>
<dbReference type="InterPro" id="IPR036691">
    <property type="entry name" value="Endo/exonu/phosph_ase_sf"/>
</dbReference>